<proteinExistence type="predicted"/>
<keyword evidence="1" id="KW-1133">Transmembrane helix</keyword>
<reference evidence="2 3" key="1">
    <citation type="submission" date="2018-03" db="EMBL/GenBank/DDBJ databases">
        <title>Genomic Encyclopedia of Type Strains, Phase III (KMG-III): the genomes of soil and plant-associated and newly described type strains.</title>
        <authorList>
            <person name="Whitman W."/>
        </authorList>
    </citation>
    <scope>NUCLEOTIDE SEQUENCE [LARGE SCALE GENOMIC DNA]</scope>
    <source>
        <strain evidence="2 3">CGMCC 1.12259</strain>
    </source>
</reference>
<comment type="caution">
    <text evidence="2">The sequence shown here is derived from an EMBL/GenBank/DDBJ whole genome shotgun (WGS) entry which is preliminary data.</text>
</comment>
<keyword evidence="1" id="KW-0472">Membrane</keyword>
<accession>A0A2P8H5U6</accession>
<dbReference type="Proteomes" id="UP000242682">
    <property type="component" value="Unassembled WGS sequence"/>
</dbReference>
<feature type="transmembrane region" description="Helical" evidence="1">
    <location>
        <begin position="71"/>
        <end position="95"/>
    </location>
</feature>
<dbReference type="RefSeq" id="WP_106532252.1">
    <property type="nucleotide sequence ID" value="NZ_PYAT01000002.1"/>
</dbReference>
<feature type="transmembrane region" description="Helical" evidence="1">
    <location>
        <begin position="31"/>
        <end position="50"/>
    </location>
</feature>
<dbReference type="OrthoDB" id="43895at2"/>
<name>A0A2P8H5U6_9BACL</name>
<dbReference type="AlphaFoldDB" id="A0A2P8H5U6"/>
<organism evidence="2 3">
    <name type="scientific">Planomicrobium soli</name>
    <dbReference type="NCBI Taxonomy" id="1176648"/>
    <lineage>
        <taxon>Bacteria</taxon>
        <taxon>Bacillati</taxon>
        <taxon>Bacillota</taxon>
        <taxon>Bacilli</taxon>
        <taxon>Bacillales</taxon>
        <taxon>Caryophanaceae</taxon>
        <taxon>Planomicrobium</taxon>
    </lineage>
</organism>
<keyword evidence="3" id="KW-1185">Reference proteome</keyword>
<evidence type="ECO:0000313" key="2">
    <source>
        <dbReference type="EMBL" id="PSL41569.1"/>
    </source>
</evidence>
<evidence type="ECO:0000313" key="3">
    <source>
        <dbReference type="Proteomes" id="UP000242682"/>
    </source>
</evidence>
<gene>
    <name evidence="2" type="ORF">B0H99_102253</name>
</gene>
<evidence type="ECO:0000256" key="1">
    <source>
        <dbReference type="SAM" id="Phobius"/>
    </source>
</evidence>
<sequence length="510" mass="58491">MKFLAKAIILLILFIGMSIGSYWLIFSQGLVAGILIAFGLLLLCLATLAFSLYGIEIGQLKKIKLISRMEVAILLILTVYLSSAISLFAIANTFLEVKENIGNPTVAEKTQTLASSLWNSNTNQNLAGTLEKNGVTYSYTASTKDEVDKIDKFLEQEKGRIADFFGNENTSNLTIVFHDEFDTLAEATGFDDTGGYYDYDTREIHMVPDDYSWEITLLHEYSHHQSDLYSQKHGLAETRLPTWFEEGIANYLAGDTSDWYELEDVEIIDFHLLNHHYTFLDTYTRTFDPYAQSFLAVESLVNAYGEEVLKTFLSARLPSKFYEMLEETTGMALVDFQETFLDDMIEENKTEQKKYELAYEAMEKSNYAEAQNLIDELSILASEQDSNQLAWMQTDLYLMQGKFDEAIDFMENRLENEDSEYRIDDLTTLAEIYVLVNPEKSLDLIQIAEKESLEGEEMYDLEAYLEAYELISSPSPYEGYMILLDEELLYNETIIEKLREKVEKEFPKAS</sequence>
<protein>
    <recommendedName>
        <fullName evidence="4">Tetratricopeptide repeat protein</fullName>
    </recommendedName>
</protein>
<dbReference type="EMBL" id="PYAT01000002">
    <property type="protein sequence ID" value="PSL41569.1"/>
    <property type="molecule type" value="Genomic_DNA"/>
</dbReference>
<feature type="transmembrane region" description="Helical" evidence="1">
    <location>
        <begin position="7"/>
        <end position="25"/>
    </location>
</feature>
<evidence type="ECO:0008006" key="4">
    <source>
        <dbReference type="Google" id="ProtNLM"/>
    </source>
</evidence>
<keyword evidence="1" id="KW-0812">Transmembrane</keyword>